<protein>
    <recommendedName>
        <fullName evidence="2">Serine aminopeptidase S33 domain-containing protein</fullName>
    </recommendedName>
</protein>
<feature type="region of interest" description="Disordered" evidence="1">
    <location>
        <begin position="16"/>
        <end position="35"/>
    </location>
</feature>
<dbReference type="Gene3D" id="3.40.50.1820">
    <property type="entry name" value="alpha/beta hydrolase"/>
    <property type="match status" value="1"/>
</dbReference>
<gene>
    <name evidence="3" type="ORF">SAVMC3_68340</name>
</gene>
<dbReference type="Pfam" id="PF12146">
    <property type="entry name" value="Hydrolase_4"/>
    <property type="match status" value="1"/>
</dbReference>
<feature type="compositionally biased region" description="Low complexity" evidence="1">
    <location>
        <begin position="258"/>
        <end position="275"/>
    </location>
</feature>
<feature type="domain" description="Serine aminopeptidase S33" evidence="2">
    <location>
        <begin position="39"/>
        <end position="149"/>
    </location>
</feature>
<feature type="region of interest" description="Disordered" evidence="1">
    <location>
        <begin position="304"/>
        <end position="350"/>
    </location>
</feature>
<dbReference type="SUPFAM" id="SSF53474">
    <property type="entry name" value="alpha/beta-Hydrolases"/>
    <property type="match status" value="1"/>
</dbReference>
<dbReference type="GO" id="GO:0016020">
    <property type="term" value="C:membrane"/>
    <property type="evidence" value="ECO:0007669"/>
    <property type="project" value="TreeGrafter"/>
</dbReference>
<evidence type="ECO:0000259" key="2">
    <source>
        <dbReference type="Pfam" id="PF12146"/>
    </source>
</evidence>
<evidence type="ECO:0000256" key="1">
    <source>
        <dbReference type="SAM" id="MobiDB-lite"/>
    </source>
</evidence>
<dbReference type="InterPro" id="IPR050266">
    <property type="entry name" value="AB_hydrolase_sf"/>
</dbReference>
<reference evidence="3" key="1">
    <citation type="submission" date="2019-04" db="EMBL/GenBank/DDBJ databases">
        <title>Draft genome sequences of Streptomyces avermitilis MC3.</title>
        <authorList>
            <person name="Komaki H."/>
            <person name="Tamura T."/>
            <person name="Hosoyama A."/>
        </authorList>
    </citation>
    <scope>NUCLEOTIDE SEQUENCE</scope>
    <source>
        <strain evidence="3">MC3</strain>
    </source>
</reference>
<organism evidence="3">
    <name type="scientific">Streptomyces avermitilis</name>
    <dbReference type="NCBI Taxonomy" id="33903"/>
    <lineage>
        <taxon>Bacteria</taxon>
        <taxon>Bacillati</taxon>
        <taxon>Actinomycetota</taxon>
        <taxon>Actinomycetes</taxon>
        <taxon>Kitasatosporales</taxon>
        <taxon>Streptomycetaceae</taxon>
        <taxon>Streptomyces</taxon>
    </lineage>
</organism>
<feature type="region of interest" description="Disordered" evidence="1">
    <location>
        <begin position="248"/>
        <end position="275"/>
    </location>
</feature>
<dbReference type="AlphaFoldDB" id="A0A499VIA0"/>
<accession>A0A499VIA0</accession>
<dbReference type="PANTHER" id="PTHR43798:SF33">
    <property type="entry name" value="HYDROLASE, PUTATIVE (AFU_ORTHOLOGUE AFUA_2G14860)-RELATED"/>
    <property type="match status" value="1"/>
</dbReference>
<feature type="compositionally biased region" description="Low complexity" evidence="1">
    <location>
        <begin position="313"/>
        <end position="327"/>
    </location>
</feature>
<evidence type="ECO:0000313" key="3">
    <source>
        <dbReference type="EMBL" id="BBJ54205.1"/>
    </source>
</evidence>
<feature type="compositionally biased region" description="Pro residues" evidence="1">
    <location>
        <begin position="328"/>
        <end position="338"/>
    </location>
</feature>
<dbReference type="EMBL" id="AP019621">
    <property type="protein sequence ID" value="BBJ54205.1"/>
    <property type="molecule type" value="Genomic_DNA"/>
</dbReference>
<dbReference type="InterPro" id="IPR029058">
    <property type="entry name" value="AB_hydrolase_fold"/>
</dbReference>
<dbReference type="InterPro" id="IPR022742">
    <property type="entry name" value="Hydrolase_4"/>
</dbReference>
<sequence>MSELLSFAYEHDGERLSGMYGGDDDGDDAGGVEGGRESPTVVLLHGAGDGCAGRLLPLLAEFVARGCRGLAFDFSGHGQSTGALAESSLRRRFAQAVAVIDARVPGDGPLVLVGFSMSGQTVADLAAHYGERVAALGLCAPAVYAAAAWPVPFGAGDGRFSEIIRAADSWRESPALDVLRAYGGRAVLAVPGTDTVIPPAVTAAVTAALATNAQFSLVELPDAEHTLGLWFRDHEDDRRRFVDAVLTGRGEGDGRRPGPGWRSSSRRAGAYGTRRGCGAAGVRRYAVSLSTTAPAWCCAPSCGPSSGATRPDCSPARRPSSPCSPRRTAPPCPRPSPSTRPANTATTLRC</sequence>
<name>A0A499VIA0_STRAX</name>
<dbReference type="PANTHER" id="PTHR43798">
    <property type="entry name" value="MONOACYLGLYCEROL LIPASE"/>
    <property type="match status" value="1"/>
</dbReference>
<proteinExistence type="predicted"/>